<reference evidence="1" key="2">
    <citation type="journal article" date="2015" name="Data Brief">
        <title>Shoot transcriptome of the giant reed, Arundo donax.</title>
        <authorList>
            <person name="Barrero R.A."/>
            <person name="Guerrero F.D."/>
            <person name="Moolhuijzen P."/>
            <person name="Goolsby J.A."/>
            <person name="Tidwell J."/>
            <person name="Bellgard S.E."/>
            <person name="Bellgard M.I."/>
        </authorList>
    </citation>
    <scope>NUCLEOTIDE SEQUENCE</scope>
    <source>
        <tissue evidence="1">Shoot tissue taken approximately 20 cm above the soil surface</tissue>
    </source>
</reference>
<proteinExistence type="predicted"/>
<dbReference type="EMBL" id="GBRH01270315">
    <property type="protein sequence ID" value="JAD27580.1"/>
    <property type="molecule type" value="Transcribed_RNA"/>
</dbReference>
<protein>
    <submittedName>
        <fullName evidence="1">Uncharacterized protein</fullName>
    </submittedName>
</protein>
<reference evidence="1" key="1">
    <citation type="submission" date="2014-09" db="EMBL/GenBank/DDBJ databases">
        <authorList>
            <person name="Magalhaes I.L.F."/>
            <person name="Oliveira U."/>
            <person name="Santos F.R."/>
            <person name="Vidigal T.H.D.A."/>
            <person name="Brescovit A.D."/>
            <person name="Santos A.J."/>
        </authorList>
    </citation>
    <scope>NUCLEOTIDE SEQUENCE</scope>
    <source>
        <tissue evidence="1">Shoot tissue taken approximately 20 cm above the soil surface</tissue>
    </source>
</reference>
<accession>A0A0A8YRT3</accession>
<dbReference type="AlphaFoldDB" id="A0A0A8YRT3"/>
<evidence type="ECO:0000313" key="1">
    <source>
        <dbReference type="EMBL" id="JAD27580.1"/>
    </source>
</evidence>
<organism evidence="1">
    <name type="scientific">Arundo donax</name>
    <name type="common">Giant reed</name>
    <name type="synonym">Donax arundinaceus</name>
    <dbReference type="NCBI Taxonomy" id="35708"/>
    <lineage>
        <taxon>Eukaryota</taxon>
        <taxon>Viridiplantae</taxon>
        <taxon>Streptophyta</taxon>
        <taxon>Embryophyta</taxon>
        <taxon>Tracheophyta</taxon>
        <taxon>Spermatophyta</taxon>
        <taxon>Magnoliopsida</taxon>
        <taxon>Liliopsida</taxon>
        <taxon>Poales</taxon>
        <taxon>Poaceae</taxon>
        <taxon>PACMAD clade</taxon>
        <taxon>Arundinoideae</taxon>
        <taxon>Arundineae</taxon>
        <taxon>Arundo</taxon>
    </lineage>
</organism>
<name>A0A0A8YRT3_ARUDO</name>
<sequence length="33" mass="4024">MDEWISRSRFLCMFMSWSPLPVEFMSSSPMYML</sequence>